<gene>
    <name evidence="2" type="ORF">DS831_03460</name>
</gene>
<feature type="domain" description="AB hydrolase-1" evidence="1">
    <location>
        <begin position="87"/>
        <end position="206"/>
    </location>
</feature>
<dbReference type="InterPro" id="IPR000073">
    <property type="entry name" value="AB_hydrolase_1"/>
</dbReference>
<dbReference type="Proteomes" id="UP000284109">
    <property type="component" value="Unassembled WGS sequence"/>
</dbReference>
<accession>A0A3R6YMR3</accession>
<proteinExistence type="predicted"/>
<name>A0A3R6YMR3_9LACO</name>
<evidence type="ECO:0000313" key="3">
    <source>
        <dbReference type="Proteomes" id="UP000284109"/>
    </source>
</evidence>
<reference evidence="2 3" key="1">
    <citation type="submission" date="2018-07" db="EMBL/GenBank/DDBJ databases">
        <title>Genome sequences of six Lactobacillus spp. isolated from bumble bee guts.</title>
        <authorList>
            <person name="Motta E.V.S."/>
            <person name="Moran N.A."/>
        </authorList>
    </citation>
    <scope>NUCLEOTIDE SEQUENCE [LARGE SCALE GENOMIC DNA]</scope>
    <source>
        <strain evidence="2 3">BI-1.1</strain>
    </source>
</reference>
<dbReference type="SUPFAM" id="SSF53474">
    <property type="entry name" value="alpha/beta-Hydrolases"/>
    <property type="match status" value="1"/>
</dbReference>
<evidence type="ECO:0000313" key="2">
    <source>
        <dbReference type="EMBL" id="RHW51094.1"/>
    </source>
</evidence>
<dbReference type="Pfam" id="PF00561">
    <property type="entry name" value="Abhydrolase_1"/>
    <property type="match status" value="1"/>
</dbReference>
<dbReference type="PANTHER" id="PTHR43358:SF4">
    <property type="entry name" value="ALPHA_BETA HYDROLASE FOLD-1 DOMAIN-CONTAINING PROTEIN"/>
    <property type="match status" value="1"/>
</dbReference>
<comment type="caution">
    <text evidence="2">The sequence shown here is derived from an EMBL/GenBank/DDBJ whole genome shotgun (WGS) entry which is preliminary data.</text>
</comment>
<evidence type="ECO:0000259" key="1">
    <source>
        <dbReference type="Pfam" id="PF00561"/>
    </source>
</evidence>
<dbReference type="OrthoDB" id="9776685at2"/>
<dbReference type="Gene3D" id="3.40.50.1820">
    <property type="entry name" value="alpha/beta hydrolase"/>
    <property type="match status" value="1"/>
</dbReference>
<dbReference type="AlphaFoldDB" id="A0A3R6YMR3"/>
<keyword evidence="3" id="KW-1185">Reference proteome</keyword>
<dbReference type="InterPro" id="IPR029058">
    <property type="entry name" value="AB_hydrolase_fold"/>
</dbReference>
<dbReference type="RefSeq" id="WP_118900454.1">
    <property type="nucleotide sequence ID" value="NZ_JBHLWZ010000022.1"/>
</dbReference>
<organism evidence="2 3">
    <name type="scientific">Bombilactobacillus bombi</name>
    <dbReference type="NCBI Taxonomy" id="1303590"/>
    <lineage>
        <taxon>Bacteria</taxon>
        <taxon>Bacillati</taxon>
        <taxon>Bacillota</taxon>
        <taxon>Bacilli</taxon>
        <taxon>Lactobacillales</taxon>
        <taxon>Lactobacillaceae</taxon>
        <taxon>Bombilactobacillus</taxon>
    </lineage>
</organism>
<protein>
    <recommendedName>
        <fullName evidence="1">AB hydrolase-1 domain-containing protein</fullName>
    </recommendedName>
</protein>
<dbReference type="InterPro" id="IPR052920">
    <property type="entry name" value="DNA-binding_regulatory"/>
</dbReference>
<dbReference type="EMBL" id="QOCR01000002">
    <property type="protein sequence ID" value="RHW51094.1"/>
    <property type="molecule type" value="Genomic_DNA"/>
</dbReference>
<dbReference type="PANTHER" id="PTHR43358">
    <property type="entry name" value="ALPHA/BETA-HYDROLASE"/>
    <property type="match status" value="1"/>
</dbReference>
<sequence>MRKKSLLKITSLLIGLPIVAGAGLFNYVHRRDSSALKSQPPQFAADNPVVQGAQKFVSLPKQIVQTTSHDGLDLTGWLTANTQNSGTVLIVHGFGVDHHSLDKIGYLFQQLGYNVLQPDNRASGKSGGRYLSYGYQEKYDVLSWIKYLQQQKLPQPFFLYGASMGAATVLQSLQLALPATVKGVIADSSYTDAFAISKYTIERQFQIPAQFLTQTLSFWSRIFVHGSYQQTSPLQSVQHARVPLMFICGLQDTTVPPKMSQQLYQAAAEPKFLQTFAQGEHIRSIETEPQRYFQIIKNFLNFCQKNN</sequence>